<reference evidence="2 3" key="1">
    <citation type="submission" date="2011-11" db="EMBL/GenBank/DDBJ databases">
        <title>Improved High-Quality Draft sequence of Beggiatoa alba B18lD.</title>
        <authorList>
            <consortium name="US DOE Joint Genome Institute"/>
            <person name="Lucas S."/>
            <person name="Han J."/>
            <person name="Lapidus A."/>
            <person name="Cheng J.-F."/>
            <person name="Goodwin L."/>
            <person name="Pitluck S."/>
            <person name="Peters L."/>
            <person name="Mikhailova N."/>
            <person name="Held B."/>
            <person name="Detter J.C."/>
            <person name="Han C."/>
            <person name="Tapia R."/>
            <person name="Land M."/>
            <person name="Hauser L."/>
            <person name="Kyrpides N."/>
            <person name="Ivanova N."/>
            <person name="Pagani I."/>
            <person name="Samuel K."/>
            <person name="Teske A."/>
            <person name="Mueller J."/>
            <person name="Woyke T."/>
        </authorList>
    </citation>
    <scope>NUCLEOTIDE SEQUENCE [LARGE SCALE GENOMIC DNA]</scope>
    <source>
        <strain evidence="2 3">B18LD</strain>
    </source>
</reference>
<dbReference type="RefSeq" id="WP_002684805.1">
    <property type="nucleotide sequence ID" value="NZ_JH600070.1"/>
</dbReference>
<dbReference type="EMBL" id="JH600070">
    <property type="protein sequence ID" value="EIJ42145.1"/>
    <property type="molecule type" value="Genomic_DNA"/>
</dbReference>
<feature type="coiled-coil region" evidence="1">
    <location>
        <begin position="17"/>
        <end position="48"/>
    </location>
</feature>
<accession>I3CEV2</accession>
<dbReference type="OrthoDB" id="9958874at2"/>
<keyword evidence="3" id="KW-1185">Reference proteome</keyword>
<protein>
    <submittedName>
        <fullName evidence="2">Uncharacterized protein</fullName>
    </submittedName>
</protein>
<dbReference type="STRING" id="395493.BegalDRAFT_1246"/>
<dbReference type="AlphaFoldDB" id="I3CEV2"/>
<gene>
    <name evidence="2" type="ORF">BegalDRAFT_1246</name>
</gene>
<proteinExistence type="predicted"/>
<keyword evidence="1" id="KW-0175">Coiled coil</keyword>
<evidence type="ECO:0000313" key="2">
    <source>
        <dbReference type="EMBL" id="EIJ42145.1"/>
    </source>
</evidence>
<dbReference type="HOGENOM" id="CLU_2104209_0_0_6"/>
<organism evidence="2 3">
    <name type="scientific">Beggiatoa alba B18LD</name>
    <dbReference type="NCBI Taxonomy" id="395493"/>
    <lineage>
        <taxon>Bacteria</taxon>
        <taxon>Pseudomonadati</taxon>
        <taxon>Pseudomonadota</taxon>
        <taxon>Gammaproteobacteria</taxon>
        <taxon>Thiotrichales</taxon>
        <taxon>Thiotrichaceae</taxon>
        <taxon>Beggiatoa</taxon>
    </lineage>
</organism>
<dbReference type="Proteomes" id="UP000005744">
    <property type="component" value="Unassembled WGS sequence"/>
</dbReference>
<sequence length="115" mass="13498">MADDANNYDDHLVESHLNHLTEQLEAQRRKIDEQMNKHIQDIQSLSRQITQQHQNAHTEIYSQREKLSLLDEQISEISESIERQSQYLSQAIHQVIGNLPDIQPEKSNRRKDQSA</sequence>
<evidence type="ECO:0000256" key="1">
    <source>
        <dbReference type="SAM" id="Coils"/>
    </source>
</evidence>
<evidence type="ECO:0000313" key="3">
    <source>
        <dbReference type="Proteomes" id="UP000005744"/>
    </source>
</evidence>
<name>I3CEV2_9GAMM</name>